<gene>
    <name evidence="3" type="ORF">TWF718_010014</name>
</gene>
<name>A0AAN8MQL3_9PEZI</name>
<dbReference type="EMBL" id="JAVHNR010000007">
    <property type="protein sequence ID" value="KAK6337233.1"/>
    <property type="molecule type" value="Genomic_DNA"/>
</dbReference>
<dbReference type="Proteomes" id="UP001313282">
    <property type="component" value="Unassembled WGS sequence"/>
</dbReference>
<feature type="domain" description="Apple" evidence="2">
    <location>
        <begin position="194"/>
        <end position="272"/>
    </location>
</feature>
<dbReference type="AlphaFoldDB" id="A0AAN8MQL3"/>
<keyword evidence="1" id="KW-0732">Signal</keyword>
<evidence type="ECO:0000313" key="4">
    <source>
        <dbReference type="Proteomes" id="UP001313282"/>
    </source>
</evidence>
<proteinExistence type="predicted"/>
<dbReference type="PROSITE" id="PS50948">
    <property type="entry name" value="PAN"/>
    <property type="match status" value="1"/>
</dbReference>
<organism evidence="3 4">
    <name type="scientific">Orbilia javanica</name>
    <dbReference type="NCBI Taxonomy" id="47235"/>
    <lineage>
        <taxon>Eukaryota</taxon>
        <taxon>Fungi</taxon>
        <taxon>Dikarya</taxon>
        <taxon>Ascomycota</taxon>
        <taxon>Pezizomycotina</taxon>
        <taxon>Orbiliomycetes</taxon>
        <taxon>Orbiliales</taxon>
        <taxon>Orbiliaceae</taxon>
        <taxon>Orbilia</taxon>
    </lineage>
</organism>
<evidence type="ECO:0000259" key="2">
    <source>
        <dbReference type="PROSITE" id="PS50948"/>
    </source>
</evidence>
<dbReference type="InterPro" id="IPR003609">
    <property type="entry name" value="Pan_app"/>
</dbReference>
<evidence type="ECO:0000313" key="3">
    <source>
        <dbReference type="EMBL" id="KAK6337233.1"/>
    </source>
</evidence>
<protein>
    <recommendedName>
        <fullName evidence="2">Apple domain-containing protein</fullName>
    </recommendedName>
</protein>
<sequence>MHLNTKLFLIIGLSILSNYVAANGILEGRSGCNGDNLLRNLRNRKYSSSASVFCSEWLQSAATTLFVTATLSVTVTSTPAVNTITQTGIITATEISTVTTTAFPTAINTFVKRVEIPYPSWLATTYLPARVSSACSCFIVPPTGGVLTVTETAATQINRVTEILSSITVTQTSLVTQTASTTTTSVVVGSPVACGVPGCTDSDGFYDQLEGSSLAGCRTFCENTPTCQSFQFGSLNSGTICNIFETDVADAYANGFSTNPICQQFRFYDLRCIL</sequence>
<comment type="caution">
    <text evidence="3">The sequence shown here is derived from an EMBL/GenBank/DDBJ whole genome shotgun (WGS) entry which is preliminary data.</text>
</comment>
<reference evidence="3 4" key="1">
    <citation type="submission" date="2019-10" db="EMBL/GenBank/DDBJ databases">
        <authorList>
            <person name="Palmer J.M."/>
        </authorList>
    </citation>
    <scope>NUCLEOTIDE SEQUENCE [LARGE SCALE GENOMIC DNA]</scope>
    <source>
        <strain evidence="3 4">TWF718</strain>
    </source>
</reference>
<accession>A0AAN8MQL3</accession>
<evidence type="ECO:0000256" key="1">
    <source>
        <dbReference type="SAM" id="SignalP"/>
    </source>
</evidence>
<feature type="signal peptide" evidence="1">
    <location>
        <begin position="1"/>
        <end position="22"/>
    </location>
</feature>
<feature type="chain" id="PRO_5042837714" description="Apple domain-containing protein" evidence="1">
    <location>
        <begin position="23"/>
        <end position="274"/>
    </location>
</feature>
<keyword evidence="4" id="KW-1185">Reference proteome</keyword>